<proteinExistence type="predicted"/>
<gene>
    <name evidence="1" type="ORF">BgramDRAFT_0111</name>
</gene>
<organism evidence="1 2">
    <name type="scientific">Paraburkholderia graminis (strain ATCC 700544 / DSM 17151 / LMG 18924 / NCIMB 13744 / C4D1M)</name>
    <dbReference type="NCBI Taxonomy" id="396598"/>
    <lineage>
        <taxon>Bacteria</taxon>
        <taxon>Pseudomonadati</taxon>
        <taxon>Pseudomonadota</taxon>
        <taxon>Betaproteobacteria</taxon>
        <taxon>Burkholderiales</taxon>
        <taxon>Burkholderiaceae</taxon>
        <taxon>Paraburkholderia</taxon>
    </lineage>
</organism>
<protein>
    <recommendedName>
        <fullName evidence="3">Aminomethyltransferase</fullName>
    </recommendedName>
</protein>
<sequence length="310" mass="35394">MLAMSDTLTDVAEDPSLRHWTFTGTARVKIGSEAHKHMFCRMLLETHDPYKPAVIDWPALPPDALARLCSLPIWDIAVQTEGRASINVHTYAAQLQDPLLREAITMDGDEEARHKRVLAKLIAAYGIEIAPEPNYPAPRDPEWAWMRTGYSECIDSFFAFGLFRAAQQSGYFPEALVETFEPVIQEEARHILFFVNWVAWHRRNMPLWRRPWHALRVAAIWVVLIWDRVAIARGIDANGVARDSNFLPANSSVIGKGLDTPELIELCLAENERRMSGYDVRLLRPRLVPALARFALRFFIRRSRGPDTEP</sequence>
<dbReference type="AlphaFoldDB" id="B1FT05"/>
<dbReference type="SUPFAM" id="SSF47240">
    <property type="entry name" value="Ferritin-like"/>
    <property type="match status" value="1"/>
</dbReference>
<evidence type="ECO:0008006" key="3">
    <source>
        <dbReference type="Google" id="ProtNLM"/>
    </source>
</evidence>
<evidence type="ECO:0000313" key="2">
    <source>
        <dbReference type="Proteomes" id="UP000005045"/>
    </source>
</evidence>
<dbReference type="EMBL" id="ABLD01000001">
    <property type="protein sequence ID" value="EDT12731.1"/>
    <property type="molecule type" value="Genomic_DNA"/>
</dbReference>
<reference evidence="1 2" key="1">
    <citation type="submission" date="2008-03" db="EMBL/GenBank/DDBJ databases">
        <title>Sequencing of the draft genome and assembly of Burkholderia graminis C4D1M.</title>
        <authorList>
            <consortium name="US DOE Joint Genome Institute (JGI-PGF)"/>
            <person name="Copeland A."/>
            <person name="Lucas S."/>
            <person name="Lapidus A."/>
            <person name="Glavina del Rio T."/>
            <person name="Dalin E."/>
            <person name="Tice H."/>
            <person name="Bruce D."/>
            <person name="Goodwin L."/>
            <person name="Pitluck S."/>
            <person name="Larimer F."/>
            <person name="Land M.L."/>
            <person name="Hauser L."/>
            <person name="Tiedje J."/>
            <person name="Richardson P."/>
        </authorList>
    </citation>
    <scope>NUCLEOTIDE SEQUENCE [LARGE SCALE GENOMIC DNA]</scope>
    <source>
        <strain evidence="2">ATCC 700544 / DSM 17151 / LMG 18924 / NCIMB 13744 / C4D1M</strain>
    </source>
</reference>
<keyword evidence="2" id="KW-1185">Reference proteome</keyword>
<evidence type="ECO:0000313" key="1">
    <source>
        <dbReference type="EMBL" id="EDT12731.1"/>
    </source>
</evidence>
<comment type="caution">
    <text evidence="1">The sequence shown here is derived from an EMBL/GenBank/DDBJ whole genome shotgun (WGS) entry which is preliminary data.</text>
</comment>
<accession>B1FT05</accession>
<dbReference type="InterPro" id="IPR009078">
    <property type="entry name" value="Ferritin-like_SF"/>
</dbReference>
<dbReference type="Proteomes" id="UP000005045">
    <property type="component" value="Unassembled WGS sequence"/>
</dbReference>
<name>B1FT05_PARG4</name>